<evidence type="ECO:0000313" key="2">
    <source>
        <dbReference type="EnsemblMetazoa" id="ASIC018712-PA"/>
    </source>
</evidence>
<protein>
    <submittedName>
        <fullName evidence="1 2">Uncharacterized protein</fullName>
    </submittedName>
</protein>
<dbReference type="EnsemblMetazoa" id="ASIC018712-RA">
    <property type="protein sequence ID" value="ASIC018712-PA"/>
    <property type="gene ID" value="ASIC018712"/>
</dbReference>
<organism evidence="1">
    <name type="scientific">Anopheles sinensis</name>
    <name type="common">Mosquito</name>
    <dbReference type="NCBI Taxonomy" id="74873"/>
    <lineage>
        <taxon>Eukaryota</taxon>
        <taxon>Metazoa</taxon>
        <taxon>Ecdysozoa</taxon>
        <taxon>Arthropoda</taxon>
        <taxon>Hexapoda</taxon>
        <taxon>Insecta</taxon>
        <taxon>Pterygota</taxon>
        <taxon>Neoptera</taxon>
        <taxon>Endopterygota</taxon>
        <taxon>Diptera</taxon>
        <taxon>Nematocera</taxon>
        <taxon>Culicoidea</taxon>
        <taxon>Culicidae</taxon>
        <taxon>Anophelinae</taxon>
        <taxon>Anopheles</taxon>
    </lineage>
</organism>
<dbReference type="EMBL" id="ATLV01024113">
    <property type="status" value="NOT_ANNOTATED_CDS"/>
    <property type="molecule type" value="Genomic_DNA"/>
</dbReference>
<proteinExistence type="predicted"/>
<reference evidence="2" key="2">
    <citation type="submission" date="2020-05" db="UniProtKB">
        <authorList>
            <consortium name="EnsemblMetazoa"/>
        </authorList>
    </citation>
    <scope>IDENTIFICATION</scope>
</reference>
<gene>
    <name evidence="1" type="ORF">ZHAS_00018712</name>
</gene>
<sequence>MVVEFFFIHEARPGSAVDGKRGGRRGYKYDGVKCRSDCIRGETMKYRTFPKIASHEQSTAEKAAGQNRAATLVALFVRDNT</sequence>
<evidence type="ECO:0000313" key="1">
    <source>
        <dbReference type="EMBL" id="KFB50675.1"/>
    </source>
</evidence>
<keyword evidence="3" id="KW-1185">Reference proteome</keyword>
<evidence type="ECO:0000313" key="3">
    <source>
        <dbReference type="Proteomes" id="UP000030765"/>
    </source>
</evidence>
<name>A0A084WKD1_ANOSI</name>
<accession>A0A084WKD1</accession>
<dbReference type="Proteomes" id="UP000030765">
    <property type="component" value="Unassembled WGS sequence"/>
</dbReference>
<dbReference type="EMBL" id="KE525349">
    <property type="protein sequence ID" value="KFB50675.1"/>
    <property type="molecule type" value="Genomic_DNA"/>
</dbReference>
<dbReference type="VEuPathDB" id="VectorBase:ASIC018712"/>
<dbReference type="AlphaFoldDB" id="A0A084WKD1"/>
<reference evidence="1 3" key="1">
    <citation type="journal article" date="2014" name="BMC Genomics">
        <title>Genome sequence of Anopheles sinensis provides insight into genetics basis of mosquito competence for malaria parasites.</title>
        <authorList>
            <person name="Zhou D."/>
            <person name="Zhang D."/>
            <person name="Ding G."/>
            <person name="Shi L."/>
            <person name="Hou Q."/>
            <person name="Ye Y."/>
            <person name="Xu Y."/>
            <person name="Zhou H."/>
            <person name="Xiong C."/>
            <person name="Li S."/>
            <person name="Yu J."/>
            <person name="Hong S."/>
            <person name="Yu X."/>
            <person name="Zou P."/>
            <person name="Chen C."/>
            <person name="Chang X."/>
            <person name="Wang W."/>
            <person name="Lv Y."/>
            <person name="Sun Y."/>
            <person name="Ma L."/>
            <person name="Shen B."/>
            <person name="Zhu C."/>
        </authorList>
    </citation>
    <scope>NUCLEOTIDE SEQUENCE [LARGE SCALE GENOMIC DNA]</scope>
</reference>